<reference evidence="13 14" key="1">
    <citation type="journal article" date="2011" name="J. Gen. Appl. Microbiol.">
        <title>Draft genome sequencing of the enigmatic yeast Saitoella complicata.</title>
        <authorList>
            <person name="Nishida H."/>
            <person name="Hamamoto M."/>
            <person name="Sugiyama J."/>
        </authorList>
    </citation>
    <scope>NUCLEOTIDE SEQUENCE [LARGE SCALE GENOMIC DNA]</scope>
    <source>
        <strain evidence="13 14">NRRL Y-17804</strain>
    </source>
</reference>
<evidence type="ECO:0000313" key="14">
    <source>
        <dbReference type="Proteomes" id="UP000033140"/>
    </source>
</evidence>
<feature type="region of interest" description="Disordered" evidence="12">
    <location>
        <begin position="1"/>
        <end position="40"/>
    </location>
</feature>
<reference evidence="13 14" key="2">
    <citation type="journal article" date="2014" name="J. Gen. Appl. Microbiol.">
        <title>The early diverging ascomycetous budding yeast Saitoella complicata has three histone deacetylases belonging to the Clr6, Hos2, and Rpd3 lineages.</title>
        <authorList>
            <person name="Nishida H."/>
            <person name="Matsumoto T."/>
            <person name="Kondo S."/>
            <person name="Hamamoto M."/>
            <person name="Yoshikawa H."/>
        </authorList>
    </citation>
    <scope>NUCLEOTIDE SEQUENCE [LARGE SCALE GENOMIC DNA]</scope>
    <source>
        <strain evidence="13 14">NRRL Y-17804</strain>
    </source>
</reference>
<evidence type="ECO:0000256" key="12">
    <source>
        <dbReference type="SAM" id="MobiDB-lite"/>
    </source>
</evidence>
<comment type="cofactor">
    <cofactor evidence="1">
        <name>pyruvate</name>
        <dbReference type="ChEBI" id="CHEBI:15361"/>
    </cofactor>
</comment>
<evidence type="ECO:0000256" key="7">
    <source>
        <dbReference type="ARBA" id="ARBA00023209"/>
    </source>
</evidence>
<evidence type="ECO:0000256" key="10">
    <source>
        <dbReference type="ARBA" id="ARBA00023317"/>
    </source>
</evidence>
<dbReference type="NCBIfam" id="TIGR00163">
    <property type="entry name" value="PS_decarb"/>
    <property type="match status" value="1"/>
</dbReference>
<sequence length="410" mass="45765">MMDQPAMTDQNEQKQMEKAEQHAQIPVEDPATAPDTLTDYHKEGDHARLSSALSSLVSKSASSGESVMMNLLAPATGVIKKSGWLDMSKNAFSVMGNYADSWNYGNYVIVRKTGEKKWESMPLYARIGMHLLFVGRAERTLLEDGYLHTLFKKESVQSGLNFENPASAANIPHFVSVYKLPLEDLLEPDLTKYKNFNDFFARRLKPDARIIEGKGDETVFTSPADCRCTVFQTIDLATQYWIKGKKFTLGNLIDDDELAKKYVGGNIGLFRLAPQDYHRFHSPADCTVGTVHDITGTYYTVNPMAVHEDLNVFTENKRSVMQLHHTRSSIPILFVAIGALLVGSIEWTVKEGEKVGKGDELGCFKYGGSTVIVVWPEELGVEFDQDLVENSISRMETVVEVGNRVGTMKT</sequence>
<evidence type="ECO:0000256" key="11">
    <source>
        <dbReference type="ARBA" id="ARBA00024326"/>
    </source>
</evidence>
<reference evidence="13 14" key="3">
    <citation type="journal article" date="2015" name="Genome Announc.">
        <title>Draft Genome Sequence of the Archiascomycetous Yeast Saitoella complicata.</title>
        <authorList>
            <person name="Yamauchi K."/>
            <person name="Kondo S."/>
            <person name="Hamamoto M."/>
            <person name="Takahashi Y."/>
            <person name="Ogura Y."/>
            <person name="Hayashi T."/>
            <person name="Nishida H."/>
        </authorList>
    </citation>
    <scope>NUCLEOTIDE SEQUENCE [LARGE SCALE GENOMIC DNA]</scope>
    <source>
        <strain evidence="13 14">NRRL Y-17804</strain>
    </source>
</reference>
<dbReference type="UniPathway" id="UPA00558"/>
<evidence type="ECO:0000256" key="2">
    <source>
        <dbReference type="ARBA" id="ARBA00005189"/>
    </source>
</evidence>
<dbReference type="PANTHER" id="PTHR10067:SF17">
    <property type="entry name" value="PHOSPHATIDYLSERINE DECARBOXYLASE PROENZYME 2"/>
    <property type="match status" value="1"/>
</dbReference>
<accession>A0A0E9NFJ2</accession>
<dbReference type="AlphaFoldDB" id="A0A0E9NFJ2"/>
<dbReference type="InterPro" id="IPR003817">
    <property type="entry name" value="PS_Dcarbxylase"/>
</dbReference>
<comment type="pathway">
    <text evidence="11">Phospholipid metabolism; phosphatidylethanolamine biosynthesis.</text>
</comment>
<evidence type="ECO:0000256" key="8">
    <source>
        <dbReference type="ARBA" id="ARBA00023239"/>
    </source>
</evidence>
<evidence type="ECO:0000256" key="5">
    <source>
        <dbReference type="ARBA" id="ARBA00022793"/>
    </source>
</evidence>
<dbReference type="EC" id="4.1.1.65" evidence="3"/>
<evidence type="ECO:0000256" key="4">
    <source>
        <dbReference type="ARBA" id="ARBA00022516"/>
    </source>
</evidence>
<feature type="compositionally biased region" description="Basic and acidic residues" evidence="12">
    <location>
        <begin position="11"/>
        <end position="21"/>
    </location>
</feature>
<keyword evidence="9" id="KW-1208">Phospholipid metabolism</keyword>
<evidence type="ECO:0000256" key="9">
    <source>
        <dbReference type="ARBA" id="ARBA00023264"/>
    </source>
</evidence>
<keyword evidence="10" id="KW-0670">Pyruvate</keyword>
<keyword evidence="5" id="KW-0210">Decarboxylase</keyword>
<keyword evidence="7" id="KW-0594">Phospholipid biosynthesis</keyword>
<dbReference type="GO" id="GO:0004609">
    <property type="term" value="F:phosphatidylserine decarboxylase activity"/>
    <property type="evidence" value="ECO:0007669"/>
    <property type="project" value="UniProtKB-EC"/>
</dbReference>
<dbReference type="InterPro" id="IPR033177">
    <property type="entry name" value="PSD-B"/>
</dbReference>
<dbReference type="STRING" id="698492.A0A0E9NFJ2"/>
<comment type="pathway">
    <text evidence="2">Lipid metabolism.</text>
</comment>
<evidence type="ECO:0000313" key="13">
    <source>
        <dbReference type="EMBL" id="GAO48609.1"/>
    </source>
</evidence>
<keyword evidence="6" id="KW-0443">Lipid metabolism</keyword>
<evidence type="ECO:0000256" key="1">
    <source>
        <dbReference type="ARBA" id="ARBA00001928"/>
    </source>
</evidence>
<name>A0A0E9NFJ2_SAICN</name>
<protein>
    <recommendedName>
        <fullName evidence="3">phosphatidylserine decarboxylase</fullName>
        <ecNumber evidence="3">4.1.1.65</ecNumber>
    </recommendedName>
</protein>
<dbReference type="OMA" id="SIKWTGG"/>
<dbReference type="PANTHER" id="PTHR10067">
    <property type="entry name" value="PHOSPHATIDYLSERINE DECARBOXYLASE"/>
    <property type="match status" value="1"/>
</dbReference>
<evidence type="ECO:0000256" key="3">
    <source>
        <dbReference type="ARBA" id="ARBA00012243"/>
    </source>
</evidence>
<comment type="caution">
    <text evidence="13">The sequence shown here is derived from an EMBL/GenBank/DDBJ whole genome shotgun (WGS) entry which is preliminary data.</text>
</comment>
<dbReference type="EMBL" id="BACD03000016">
    <property type="protein sequence ID" value="GAO48609.1"/>
    <property type="molecule type" value="Genomic_DNA"/>
</dbReference>
<keyword evidence="4" id="KW-0444">Lipid biosynthesis</keyword>
<dbReference type="GO" id="GO:0006646">
    <property type="term" value="P:phosphatidylethanolamine biosynthetic process"/>
    <property type="evidence" value="ECO:0007669"/>
    <property type="project" value="UniProtKB-UniPathway"/>
</dbReference>
<dbReference type="Pfam" id="PF02666">
    <property type="entry name" value="PS_Dcarbxylase"/>
    <property type="match status" value="1"/>
</dbReference>
<proteinExistence type="predicted"/>
<gene>
    <name evidence="13" type="ORF">G7K_2780-t1</name>
</gene>
<evidence type="ECO:0000256" key="6">
    <source>
        <dbReference type="ARBA" id="ARBA00023098"/>
    </source>
</evidence>
<dbReference type="Proteomes" id="UP000033140">
    <property type="component" value="Unassembled WGS sequence"/>
</dbReference>
<keyword evidence="14" id="KW-1185">Reference proteome</keyword>
<keyword evidence="8" id="KW-0456">Lyase</keyword>
<organism evidence="13 14">
    <name type="scientific">Saitoella complicata (strain BCRC 22490 / CBS 7301 / JCM 7358 / NBRC 10748 / NRRL Y-17804)</name>
    <dbReference type="NCBI Taxonomy" id="698492"/>
    <lineage>
        <taxon>Eukaryota</taxon>
        <taxon>Fungi</taxon>
        <taxon>Dikarya</taxon>
        <taxon>Ascomycota</taxon>
        <taxon>Taphrinomycotina</taxon>
        <taxon>Taphrinomycotina incertae sedis</taxon>
        <taxon>Saitoella</taxon>
    </lineage>
</organism>